<dbReference type="InterPro" id="IPR044999">
    <property type="entry name" value="CbbY-like"/>
</dbReference>
<dbReference type="Pfam" id="PF00702">
    <property type="entry name" value="Hydrolase"/>
    <property type="match status" value="1"/>
</dbReference>
<reference evidence="2" key="1">
    <citation type="journal article" date="2010" name="PLoS ONE">
        <title>The complete genome sequence of Cupriavidus metallidurans strain CH34, a master survivalist in harsh and anthropogenic environments.</title>
        <authorList>
            <person name="Janssen P.J."/>
            <person name="Van Houdt R."/>
            <person name="Moors H."/>
            <person name="Monsieurs P."/>
            <person name="Morin N."/>
            <person name="Michaux A."/>
            <person name="Benotmane M.A."/>
            <person name="Leys N."/>
            <person name="Vallaeys T."/>
            <person name="Lapidus A."/>
            <person name="Monchy S."/>
            <person name="Medigue C."/>
            <person name="Taghavi S."/>
            <person name="McCorkle S."/>
            <person name="Dunn J."/>
            <person name="van der Lelie D."/>
            <person name="Mergeay M."/>
        </authorList>
    </citation>
    <scope>NUCLEOTIDE SEQUENCE [LARGE SCALE GENOMIC DNA]</scope>
    <source>
        <strain evidence="2">ATCC 43123 / DSM 2839 / NBRC 102507 / CH34</strain>
    </source>
</reference>
<evidence type="ECO:0000313" key="2">
    <source>
        <dbReference type="Proteomes" id="UP000002429"/>
    </source>
</evidence>
<dbReference type="eggNOG" id="COG0637">
    <property type="taxonomic scope" value="Bacteria"/>
</dbReference>
<keyword evidence="2" id="KW-1185">Reference proteome</keyword>
<name>D3DXQ0_CUPMC</name>
<dbReference type="Proteomes" id="UP000002429">
    <property type="component" value="Chromosome"/>
</dbReference>
<proteinExistence type="predicted"/>
<dbReference type="InterPro" id="IPR023214">
    <property type="entry name" value="HAD_sf"/>
</dbReference>
<dbReference type="PANTHER" id="PTHR42896">
    <property type="entry name" value="XYLULOSE-1,5-BISPHOSPHATE (XUBP) PHOSPHATASE"/>
    <property type="match status" value="1"/>
</dbReference>
<protein>
    <recommendedName>
        <fullName evidence="3">HAD family hydrolase</fullName>
    </recommendedName>
</protein>
<evidence type="ECO:0000313" key="1">
    <source>
        <dbReference type="EMBL" id="ADC45070.1"/>
    </source>
</evidence>
<sequence>MERLGWDSRAGGCANLGHWSLERYRVLLKVSGGKERIRRFLAEDHPDLLAARDVDGFVAALHKDKTRRYTEAVIAGLVEIRPGVARQLGEAKAAGLKTAIVTTTSRANVDALLQHRLAGAQLQRQALVLALQPVKLGGVVQGEQ</sequence>
<dbReference type="Gene3D" id="1.10.150.240">
    <property type="entry name" value="Putative phosphatase, domain 2"/>
    <property type="match status" value="1"/>
</dbReference>
<dbReference type="EMBL" id="CP000352">
    <property type="protein sequence ID" value="ADC45070.1"/>
    <property type="molecule type" value="Genomic_DNA"/>
</dbReference>
<dbReference type="SUPFAM" id="SSF56784">
    <property type="entry name" value="HAD-like"/>
    <property type="match status" value="1"/>
</dbReference>
<dbReference type="HOGENOM" id="CLU_1794874_0_0_4"/>
<dbReference type="InterPro" id="IPR036412">
    <property type="entry name" value="HAD-like_sf"/>
</dbReference>
<dbReference type="PANTHER" id="PTHR42896:SF2">
    <property type="entry name" value="CBBY-LIKE PROTEIN"/>
    <property type="match status" value="1"/>
</dbReference>
<accession>D3DXQ0</accession>
<dbReference type="STRING" id="266264.Rmet_6455"/>
<evidence type="ECO:0008006" key="3">
    <source>
        <dbReference type="Google" id="ProtNLM"/>
    </source>
</evidence>
<dbReference type="KEGG" id="rme:Rmet_6455"/>
<dbReference type="AlphaFoldDB" id="D3DXQ0"/>
<gene>
    <name evidence="1" type="ordered locus">Rmet_6455</name>
</gene>
<organism evidence="1 2">
    <name type="scientific">Cupriavidus metallidurans (strain ATCC 43123 / DSM 2839 / NBRC 102507 / CH34)</name>
    <name type="common">Ralstonia metallidurans</name>
    <dbReference type="NCBI Taxonomy" id="266264"/>
    <lineage>
        <taxon>Bacteria</taxon>
        <taxon>Pseudomonadati</taxon>
        <taxon>Pseudomonadota</taxon>
        <taxon>Betaproteobacteria</taxon>
        <taxon>Burkholderiales</taxon>
        <taxon>Burkholderiaceae</taxon>
        <taxon>Cupriavidus</taxon>
    </lineage>
</organism>
<dbReference type="GO" id="GO:0016787">
    <property type="term" value="F:hydrolase activity"/>
    <property type="evidence" value="ECO:0007669"/>
    <property type="project" value="InterPro"/>
</dbReference>
<dbReference type="Gene3D" id="3.40.50.1000">
    <property type="entry name" value="HAD superfamily/HAD-like"/>
    <property type="match status" value="1"/>
</dbReference>
<dbReference type="InterPro" id="IPR023198">
    <property type="entry name" value="PGP-like_dom2"/>
</dbReference>